<feature type="domain" description="Mce/MlaD" evidence="1">
    <location>
        <begin position="30"/>
        <end position="105"/>
    </location>
</feature>
<reference evidence="2 3" key="1">
    <citation type="submission" date="2023-11" db="EMBL/GenBank/DDBJ databases">
        <authorList>
            <person name="Xu M."/>
            <person name="Jiang T."/>
        </authorList>
    </citation>
    <scope>NUCLEOTIDE SEQUENCE [LARGE SCALE GENOMIC DNA]</scope>
    <source>
        <strain evidence="2 3">SD</strain>
    </source>
</reference>
<sequence>MRRLVLPTLLVLAIVALALALRSGGDAKRYEFDAVFDTARGMVPGQLVKIAGARVGRVEDVTLTSDRKASFRLSIEERFGPLRADASCKILPEGFISESFVQCDAGSAGEPPLGRVPGHDRPTVPVSRTEVSVQLQQVIDTFSLPVDQRIRVMLGELGLAASGTGRDFNAVLRRANPALTQANRVLALIDRQRTALRDAIGQTDTVLADMRERRGDVRRFVAGAADVTSTLAAHRDGTRASIRALPGLLREVRLSLGSIDRVGDELTPTAAALRRAVPELVRVNGVLQQLSRTGRPALTSLARAAKATRPALPPTRKVVGELNRFSQRALEPSRLARELLVSLRDTGGNEQLLNMFYTLSTVSGLYDETSHMVPIILSVAARCIAQPQARACNANFNSKDGVGLPINDPEWKGSIATSGTTGPVTQGGKVVQGRSQLRTTAPSLDGPSKVRAADLPEATRRDLLKTLDRMAGK</sequence>
<gene>
    <name evidence="2" type="ORF">SK069_17125</name>
</gene>
<dbReference type="Proteomes" id="UP001277761">
    <property type="component" value="Unassembled WGS sequence"/>
</dbReference>
<dbReference type="PANTHER" id="PTHR33371:SF4">
    <property type="entry name" value="INTERMEMBRANE PHOSPHOLIPID TRANSPORT SYSTEM BINDING PROTEIN MLAD"/>
    <property type="match status" value="1"/>
</dbReference>
<keyword evidence="3" id="KW-1185">Reference proteome</keyword>
<protein>
    <submittedName>
        <fullName evidence="2">MlaD family protein</fullName>
    </submittedName>
</protein>
<evidence type="ECO:0000313" key="2">
    <source>
        <dbReference type="EMBL" id="MDX8153324.1"/>
    </source>
</evidence>
<accession>A0ABU4VNA0</accession>
<name>A0ABU4VNA0_9ACTN</name>
<proteinExistence type="predicted"/>
<dbReference type="PANTHER" id="PTHR33371">
    <property type="entry name" value="INTERMEMBRANE PHOSPHOLIPID TRANSPORT SYSTEM BINDING PROTEIN MLAD-RELATED"/>
    <property type="match status" value="1"/>
</dbReference>
<organism evidence="2 3">
    <name type="scientific">Patulibacter brassicae</name>
    <dbReference type="NCBI Taxonomy" id="1705717"/>
    <lineage>
        <taxon>Bacteria</taxon>
        <taxon>Bacillati</taxon>
        <taxon>Actinomycetota</taxon>
        <taxon>Thermoleophilia</taxon>
        <taxon>Solirubrobacterales</taxon>
        <taxon>Patulibacteraceae</taxon>
        <taxon>Patulibacter</taxon>
    </lineage>
</organism>
<comment type="caution">
    <text evidence="2">The sequence shown here is derived from an EMBL/GenBank/DDBJ whole genome shotgun (WGS) entry which is preliminary data.</text>
</comment>
<dbReference type="Pfam" id="PF02470">
    <property type="entry name" value="MlaD"/>
    <property type="match status" value="1"/>
</dbReference>
<dbReference type="InterPro" id="IPR003399">
    <property type="entry name" value="Mce/MlaD"/>
</dbReference>
<dbReference type="RefSeq" id="WP_319955475.1">
    <property type="nucleotide sequence ID" value="NZ_JAXAVX010000013.1"/>
</dbReference>
<evidence type="ECO:0000313" key="3">
    <source>
        <dbReference type="Proteomes" id="UP001277761"/>
    </source>
</evidence>
<dbReference type="InterPro" id="IPR052336">
    <property type="entry name" value="MlaD_Phospholipid_Transporter"/>
</dbReference>
<dbReference type="EMBL" id="JAXAVX010000013">
    <property type="protein sequence ID" value="MDX8153324.1"/>
    <property type="molecule type" value="Genomic_DNA"/>
</dbReference>
<evidence type="ECO:0000259" key="1">
    <source>
        <dbReference type="Pfam" id="PF02470"/>
    </source>
</evidence>